<accession>A0A1J4KBZ7</accession>
<keyword evidence="8 13" id="KW-0472">Membrane</keyword>
<dbReference type="GO" id="GO:0048240">
    <property type="term" value="P:sperm capacitation"/>
    <property type="evidence" value="ECO:0007669"/>
    <property type="project" value="TreeGrafter"/>
</dbReference>
<dbReference type="AlphaFoldDB" id="A0A1J4KBZ7"/>
<sequence length="925" mass="106106">MIPFFLFLVFTISEVPDDYMIFVSSVDMNSATHLCSEFPTMGYIYSSSKIVDVNWTLPSGCDAIDSYTNLYSDFNAQESDNYSNSFIFSCSQIKIYELNVSASNEAGSTLSHSFQLSFKKCSDIHWYAYVKNSEHTGRSITNGSELLIWPVSSLQSSMDENSHTAKIPNPISMNYALSMNETNDYPQINLRALDGSSINYVWNEKLYFNSELNCWTTTVFFRVMNDFNVRITSKDRYQGNEPTRESFEYFCPTSIDFNRVFTSNYFKGESIQGEYSFDEIPNNLEIIRHPCVRSTALIHSNDLIITTNDDFDSTNVYRIAINITSIILTTDVISWLSDGVAYSMNYKTGKLYQSKLSNVNTFVTVFNCNTLINAEGVVNINNIIVASFIGNNSTKFYFTIDGWKTYQTVNFSKPVDLYDLEIISSGHGRIVFLYKREEMEYTQVFSFWNYMNGTFNGEFEKEISFMDSGLDKANIDESYLVSNNIGQIYVVSSNVYISTDNANTFLPLRMISLSQGVMPSSKIRDIVFSRGCKCAVLYDTGEIYIIYPDQIYFVQIQAYGGSSSYLRFDHLDRICLLNFRQNMSTDYTIKYPILINSEIEVFSILYPNRLNIECPFVEFDVNYPLDGLSYIDKNTEVHTYTTIVSRGTDINPLIRATGEVDVAYSIRTIPGVELNTTSLMYSLMNTVRTDINLTADHEGISYLFVSPNGATYQCGDSPKILNIFVGCPKGRHVRLKNGNVIYLFYSKTRFKPELELYDDDTYIKDVDMNFAVYMINKPKGSKIKYCQTAGSAGCIRKPQTWNYFLDNNIIWNHSNYQSCFEGEPEEFDRNEYYNLMNKSDHSCIVLIPKNREYHFRAVVLDPEFSYCYLSTEFTVIVHGEPMSIIYSVIIIIIVLIVCMSIILCTHIILNAGYKKEKQHEKKKID</sequence>
<proteinExistence type="inferred from homology"/>
<feature type="domain" description="CATSPERD/E C-terminal" evidence="15">
    <location>
        <begin position="742"/>
        <end position="907"/>
    </location>
</feature>
<feature type="chain" id="PRO_5012520633" description="CATSPERD/E C-terminal domain-containing protein" evidence="14">
    <location>
        <begin position="18"/>
        <end position="925"/>
    </location>
</feature>
<comment type="similarity">
    <text evidence="1">Belongs to the CATSPERD family.</text>
</comment>
<evidence type="ECO:0000256" key="13">
    <source>
        <dbReference type="SAM" id="Phobius"/>
    </source>
</evidence>
<dbReference type="EMBL" id="MLAK01000653">
    <property type="protein sequence ID" value="OHT08935.1"/>
    <property type="molecule type" value="Genomic_DNA"/>
</dbReference>
<evidence type="ECO:0000256" key="3">
    <source>
        <dbReference type="ARBA" id="ARBA00022692"/>
    </source>
</evidence>
<organism evidence="16 17">
    <name type="scientific">Tritrichomonas foetus</name>
    <dbReference type="NCBI Taxonomy" id="1144522"/>
    <lineage>
        <taxon>Eukaryota</taxon>
        <taxon>Metamonada</taxon>
        <taxon>Parabasalia</taxon>
        <taxon>Tritrichomonadida</taxon>
        <taxon>Tritrichomonadidae</taxon>
        <taxon>Tritrichomonas</taxon>
    </lineage>
</organism>
<dbReference type="OrthoDB" id="5968869at2759"/>
<keyword evidence="11" id="KW-0966">Cell projection</keyword>
<keyword evidence="9" id="KW-1015">Disulfide bond</keyword>
<evidence type="ECO:0000256" key="1">
    <source>
        <dbReference type="ARBA" id="ARBA00010246"/>
    </source>
</evidence>
<evidence type="ECO:0000256" key="8">
    <source>
        <dbReference type="ARBA" id="ARBA00023136"/>
    </source>
</evidence>
<keyword evidence="10" id="KW-0325">Glycoprotein</keyword>
<name>A0A1J4KBZ7_9EUKA</name>
<comment type="subcellular location">
    <subcellularLocation>
        <location evidence="12">Cell projection</location>
        <location evidence="12">Cilium</location>
        <location evidence="12">Flagellum membrane</location>
        <topology evidence="12">Single-pass type I membrane protein</topology>
    </subcellularLocation>
</comment>
<dbReference type="VEuPathDB" id="TrichDB:TRFO_22353"/>
<keyword evidence="7" id="KW-0969">Cilium</keyword>
<feature type="transmembrane region" description="Helical" evidence="13">
    <location>
        <begin position="884"/>
        <end position="913"/>
    </location>
</feature>
<evidence type="ECO:0000313" key="16">
    <source>
        <dbReference type="EMBL" id="OHT08935.1"/>
    </source>
</evidence>
<dbReference type="PANTHER" id="PTHR33722:SF4">
    <property type="entry name" value="CATION CHANNEL SPERM-ASSOCIATED PROTEIN SUBUNIT EPSILON-LIKE"/>
    <property type="match status" value="1"/>
</dbReference>
<keyword evidence="2" id="KW-1003">Cell membrane</keyword>
<evidence type="ECO:0000256" key="2">
    <source>
        <dbReference type="ARBA" id="ARBA00022475"/>
    </source>
</evidence>
<dbReference type="InterPro" id="IPR053814">
    <property type="entry name" value="CATSPERD/E_C"/>
</dbReference>
<evidence type="ECO:0000256" key="10">
    <source>
        <dbReference type="ARBA" id="ARBA00023180"/>
    </source>
</evidence>
<dbReference type="PANTHER" id="PTHR33722">
    <property type="entry name" value="CATION CHANNEL SPERM-ASSOCIATED PROTEIN SUBUNIT DELTA-RELATED"/>
    <property type="match status" value="1"/>
</dbReference>
<evidence type="ECO:0000256" key="14">
    <source>
        <dbReference type="SAM" id="SignalP"/>
    </source>
</evidence>
<evidence type="ECO:0000256" key="7">
    <source>
        <dbReference type="ARBA" id="ARBA00023069"/>
    </source>
</evidence>
<protein>
    <recommendedName>
        <fullName evidence="15">CATSPERD/E C-terminal domain-containing protein</fullName>
    </recommendedName>
</protein>
<dbReference type="Pfam" id="PF22850">
    <property type="entry name" value="CATSPERD-E_C"/>
    <property type="match status" value="1"/>
</dbReference>
<evidence type="ECO:0000256" key="11">
    <source>
        <dbReference type="ARBA" id="ARBA00023273"/>
    </source>
</evidence>
<dbReference type="GeneID" id="94837217"/>
<reference evidence="16" key="1">
    <citation type="submission" date="2016-10" db="EMBL/GenBank/DDBJ databases">
        <authorList>
            <person name="Benchimol M."/>
            <person name="Almeida L.G."/>
            <person name="Vasconcelos A.T."/>
            <person name="Perreira-Neves A."/>
            <person name="Rosa I.A."/>
            <person name="Tasca T."/>
            <person name="Bogo M.R."/>
            <person name="de Souza W."/>
        </authorList>
    </citation>
    <scope>NUCLEOTIDE SEQUENCE [LARGE SCALE GENOMIC DNA]</scope>
    <source>
        <strain evidence="16">K</strain>
    </source>
</reference>
<dbReference type="GO" id="GO:0036128">
    <property type="term" value="C:CatSper complex"/>
    <property type="evidence" value="ECO:0007669"/>
    <property type="project" value="InterPro"/>
</dbReference>
<evidence type="ECO:0000259" key="15">
    <source>
        <dbReference type="Pfam" id="PF22850"/>
    </source>
</evidence>
<keyword evidence="4 14" id="KW-0732">Signal</keyword>
<keyword evidence="6 13" id="KW-1133">Transmembrane helix</keyword>
<dbReference type="GO" id="GO:0030317">
    <property type="term" value="P:flagellated sperm motility"/>
    <property type="evidence" value="ECO:0007669"/>
    <property type="project" value="TreeGrafter"/>
</dbReference>
<gene>
    <name evidence="16" type="ORF">TRFO_22353</name>
</gene>
<feature type="signal peptide" evidence="14">
    <location>
        <begin position="1"/>
        <end position="17"/>
    </location>
</feature>
<dbReference type="GO" id="GO:0097228">
    <property type="term" value="C:sperm principal piece"/>
    <property type="evidence" value="ECO:0007669"/>
    <property type="project" value="TreeGrafter"/>
</dbReference>
<keyword evidence="5" id="KW-0282">Flagellum</keyword>
<evidence type="ECO:0000256" key="6">
    <source>
        <dbReference type="ARBA" id="ARBA00022989"/>
    </source>
</evidence>
<dbReference type="InterPro" id="IPR028751">
    <property type="entry name" value="CATSPERD/E"/>
</dbReference>
<dbReference type="RefSeq" id="XP_068362071.1">
    <property type="nucleotide sequence ID" value="XM_068502513.1"/>
</dbReference>
<comment type="caution">
    <text evidence="16">The sequence shown here is derived from an EMBL/GenBank/DDBJ whole genome shotgun (WGS) entry which is preliminary data.</text>
</comment>
<keyword evidence="3 13" id="KW-0812">Transmembrane</keyword>
<evidence type="ECO:0000256" key="5">
    <source>
        <dbReference type="ARBA" id="ARBA00022846"/>
    </source>
</evidence>
<evidence type="ECO:0000256" key="4">
    <source>
        <dbReference type="ARBA" id="ARBA00022729"/>
    </source>
</evidence>
<keyword evidence="17" id="KW-1185">Reference proteome</keyword>
<dbReference type="Proteomes" id="UP000179807">
    <property type="component" value="Unassembled WGS sequence"/>
</dbReference>
<evidence type="ECO:0000256" key="9">
    <source>
        <dbReference type="ARBA" id="ARBA00023157"/>
    </source>
</evidence>
<evidence type="ECO:0000313" key="17">
    <source>
        <dbReference type="Proteomes" id="UP000179807"/>
    </source>
</evidence>
<evidence type="ECO:0000256" key="12">
    <source>
        <dbReference type="ARBA" id="ARBA00037793"/>
    </source>
</evidence>